<name>A0A5J4L2T4_9ZZZZ</name>
<accession>A0A5J4L2T4</accession>
<dbReference type="InterPro" id="IPR036102">
    <property type="entry name" value="OsmC/Ohrsf"/>
</dbReference>
<organism evidence="1">
    <name type="scientific">hot springs metagenome</name>
    <dbReference type="NCBI Taxonomy" id="433727"/>
    <lineage>
        <taxon>unclassified sequences</taxon>
        <taxon>metagenomes</taxon>
        <taxon>ecological metagenomes</taxon>
    </lineage>
</organism>
<comment type="caution">
    <text evidence="1">The sequence shown here is derived from an EMBL/GenBank/DDBJ whole genome shotgun (WGS) entry which is preliminary data.</text>
</comment>
<gene>
    <name evidence="1" type="ORF">A45J_2319</name>
</gene>
<dbReference type="InterPro" id="IPR015946">
    <property type="entry name" value="KH_dom-like_a/b"/>
</dbReference>
<evidence type="ECO:0000313" key="1">
    <source>
        <dbReference type="EMBL" id="GER94555.1"/>
    </source>
</evidence>
<dbReference type="InterPro" id="IPR003718">
    <property type="entry name" value="OsmC/Ohr_fam"/>
</dbReference>
<dbReference type="Gene3D" id="2.20.25.10">
    <property type="match status" value="1"/>
</dbReference>
<protein>
    <submittedName>
        <fullName evidence="1">Peroxiredoxin</fullName>
    </submittedName>
</protein>
<dbReference type="AlphaFoldDB" id="A0A5J4L2T4"/>
<dbReference type="Gene3D" id="3.30.300.20">
    <property type="match status" value="1"/>
</dbReference>
<reference evidence="1" key="1">
    <citation type="submission" date="2019-10" db="EMBL/GenBank/DDBJ databases">
        <title>Metagenomic sequencing of thiosulfate-disproportionating enrichment culture.</title>
        <authorList>
            <person name="Umezawa K."/>
            <person name="Kojima H."/>
            <person name="Fukui M."/>
        </authorList>
    </citation>
    <scope>NUCLEOTIDE SEQUENCE</scope>
    <source>
        <strain evidence="1">45J</strain>
    </source>
</reference>
<dbReference type="Pfam" id="PF02566">
    <property type="entry name" value="OsmC"/>
    <property type="match status" value="1"/>
</dbReference>
<sequence length="139" mass="15041">MLQAKVKWIEGLQFVGESGTGHAIVIDSDTDVGGKNTGMRPMELLLIGLGGCSGMDVASVLQKKKQQITGIDINVKGEKADTYPKKFTNIDIEFIISGKDISEDAVKKAIELSMEKYCSVKATLEGVAKINFSYKIVNV</sequence>
<proteinExistence type="predicted"/>
<dbReference type="EMBL" id="BLAB01000001">
    <property type="protein sequence ID" value="GER94555.1"/>
    <property type="molecule type" value="Genomic_DNA"/>
</dbReference>
<dbReference type="PANTHER" id="PTHR34352:SF1">
    <property type="entry name" value="PROTEIN YHFA"/>
    <property type="match status" value="1"/>
</dbReference>
<dbReference type="PANTHER" id="PTHR34352">
    <property type="entry name" value="PROTEIN YHFA"/>
    <property type="match status" value="1"/>
</dbReference>
<dbReference type="SUPFAM" id="SSF82784">
    <property type="entry name" value="OsmC-like"/>
    <property type="match status" value="1"/>
</dbReference>